<feature type="domain" description="Gamma-glutamylcyclotransferase AIG2-like" evidence="2">
    <location>
        <begin position="4"/>
        <end position="135"/>
    </location>
</feature>
<dbReference type="InterPro" id="IPR013024">
    <property type="entry name" value="GGCT-like"/>
</dbReference>
<sequence length="143" mass="15978">MTLLFVYGTLTTTADHPMGALLRRHASSLGQGTIRARLYLIDDPDDPGQNAYPGALPSPDPDDRVHGELHRVHDPDAVFGSLDDFEGCSPDWPEPHEYLRRTIEVILHDGTRHDAECYLYTWDVSTAQPLPEGRFSDVAPDVR</sequence>
<dbReference type="Gene3D" id="3.10.490.10">
    <property type="entry name" value="Gamma-glutamyl cyclotransferase-like"/>
    <property type="match status" value="1"/>
</dbReference>
<gene>
    <name evidence="3" type="ORF">SSE37_19132</name>
</gene>
<protein>
    <recommendedName>
        <fullName evidence="2">Gamma-glutamylcyclotransferase AIG2-like domain-containing protein</fullName>
    </recommendedName>
</protein>
<organism evidence="3 4">
    <name type="scientific">Sagittula stellata (strain ATCC 700073 / DSM 11524 / E-37)</name>
    <dbReference type="NCBI Taxonomy" id="388399"/>
    <lineage>
        <taxon>Bacteria</taxon>
        <taxon>Pseudomonadati</taxon>
        <taxon>Pseudomonadota</taxon>
        <taxon>Alphaproteobacteria</taxon>
        <taxon>Rhodobacterales</taxon>
        <taxon>Roseobacteraceae</taxon>
        <taxon>Sagittula</taxon>
    </lineage>
</organism>
<proteinExistence type="predicted"/>
<accession>A3JXB4</accession>
<dbReference type="CDD" id="cd06661">
    <property type="entry name" value="GGCT_like"/>
    <property type="match status" value="1"/>
</dbReference>
<dbReference type="InterPro" id="IPR036568">
    <property type="entry name" value="GGCT-like_sf"/>
</dbReference>
<evidence type="ECO:0000313" key="4">
    <source>
        <dbReference type="Proteomes" id="UP000005713"/>
    </source>
</evidence>
<dbReference type="InterPro" id="IPR009288">
    <property type="entry name" value="AIG2-like_dom"/>
</dbReference>
<feature type="region of interest" description="Disordered" evidence="1">
    <location>
        <begin position="44"/>
        <end position="68"/>
    </location>
</feature>
<reference evidence="3 4" key="1">
    <citation type="submission" date="2006-06" db="EMBL/GenBank/DDBJ databases">
        <authorList>
            <person name="Moran M.A."/>
            <person name="Ferriera S."/>
            <person name="Johnson J."/>
            <person name="Kravitz S."/>
            <person name="Beeson K."/>
            <person name="Sutton G."/>
            <person name="Rogers Y.-H."/>
            <person name="Friedman R."/>
            <person name="Frazier M."/>
            <person name="Venter J.C."/>
        </authorList>
    </citation>
    <scope>NUCLEOTIDE SEQUENCE [LARGE SCALE GENOMIC DNA]</scope>
    <source>
        <strain evidence="3 4">E-37</strain>
    </source>
</reference>
<evidence type="ECO:0000259" key="2">
    <source>
        <dbReference type="Pfam" id="PF06094"/>
    </source>
</evidence>
<dbReference type="Proteomes" id="UP000005713">
    <property type="component" value="Unassembled WGS sequence"/>
</dbReference>
<keyword evidence="4" id="KW-1185">Reference proteome</keyword>
<name>A3JXB4_SAGS3</name>
<dbReference type="OrthoDB" id="482277at2"/>
<dbReference type="Pfam" id="PF06094">
    <property type="entry name" value="GGACT"/>
    <property type="match status" value="1"/>
</dbReference>
<evidence type="ECO:0000313" key="3">
    <source>
        <dbReference type="EMBL" id="EBA10150.1"/>
    </source>
</evidence>
<dbReference type="RefSeq" id="WP_005854739.1">
    <property type="nucleotide sequence ID" value="NZ_AAYA01000001.1"/>
</dbReference>
<dbReference type="EMBL" id="AAYA01000001">
    <property type="protein sequence ID" value="EBA10150.1"/>
    <property type="molecule type" value="Genomic_DNA"/>
</dbReference>
<comment type="caution">
    <text evidence="3">The sequence shown here is derived from an EMBL/GenBank/DDBJ whole genome shotgun (WGS) entry which is preliminary data.</text>
</comment>
<dbReference type="SUPFAM" id="SSF110857">
    <property type="entry name" value="Gamma-glutamyl cyclotransferase-like"/>
    <property type="match status" value="1"/>
</dbReference>
<dbReference type="eggNOG" id="COG2105">
    <property type="taxonomic scope" value="Bacteria"/>
</dbReference>
<evidence type="ECO:0000256" key="1">
    <source>
        <dbReference type="SAM" id="MobiDB-lite"/>
    </source>
</evidence>
<dbReference type="AlphaFoldDB" id="A3JXB4"/>